<sequence>MSMGVAEWYARADLTATGAMPHMTQRSRKALGILLILGSIVAWLSVFTSIYLAFPPGLPIWILMPYFIVAGMGWLFPAMWIIRWMAKPDA</sequence>
<protein>
    <submittedName>
        <fullName evidence="2">DUF2842 domain-containing protein</fullName>
    </submittedName>
</protein>
<dbReference type="Pfam" id="PF11003">
    <property type="entry name" value="DUF2842"/>
    <property type="match status" value="1"/>
</dbReference>
<gene>
    <name evidence="2" type="ORF">FPZ08_04080</name>
</gene>
<keyword evidence="1" id="KW-0812">Transmembrane</keyword>
<dbReference type="InterPro" id="IPR021265">
    <property type="entry name" value="DUF2842"/>
</dbReference>
<feature type="transmembrane region" description="Helical" evidence="1">
    <location>
        <begin position="30"/>
        <end position="54"/>
    </location>
</feature>
<proteinExistence type="predicted"/>
<dbReference type="KEGG" id="dea:FPZ08_04080"/>
<accession>A0A5B8LPH5</accession>
<dbReference type="AlphaFoldDB" id="A0A5B8LPH5"/>
<dbReference type="OrthoDB" id="7510023at2"/>
<keyword evidence="3" id="KW-1185">Reference proteome</keyword>
<evidence type="ECO:0000256" key="1">
    <source>
        <dbReference type="SAM" id="Phobius"/>
    </source>
</evidence>
<evidence type="ECO:0000313" key="2">
    <source>
        <dbReference type="EMBL" id="QDZ09996.1"/>
    </source>
</evidence>
<feature type="transmembrane region" description="Helical" evidence="1">
    <location>
        <begin position="60"/>
        <end position="82"/>
    </location>
</feature>
<organism evidence="2 3">
    <name type="scientific">Devosia ginsengisoli</name>
    <dbReference type="NCBI Taxonomy" id="400770"/>
    <lineage>
        <taxon>Bacteria</taxon>
        <taxon>Pseudomonadati</taxon>
        <taxon>Pseudomonadota</taxon>
        <taxon>Alphaproteobacteria</taxon>
        <taxon>Hyphomicrobiales</taxon>
        <taxon>Devosiaceae</taxon>
        <taxon>Devosia</taxon>
    </lineage>
</organism>
<evidence type="ECO:0000313" key="3">
    <source>
        <dbReference type="Proteomes" id="UP000315364"/>
    </source>
</evidence>
<dbReference type="Proteomes" id="UP000315364">
    <property type="component" value="Chromosome"/>
</dbReference>
<reference evidence="2 3" key="1">
    <citation type="submission" date="2019-07" db="EMBL/GenBank/DDBJ databases">
        <title>Full genome sequence of Devosia sp. Gsoil 520.</title>
        <authorList>
            <person name="Im W.-T."/>
        </authorList>
    </citation>
    <scope>NUCLEOTIDE SEQUENCE [LARGE SCALE GENOMIC DNA]</scope>
    <source>
        <strain evidence="2 3">Gsoil 520</strain>
    </source>
</reference>
<keyword evidence="1" id="KW-1133">Transmembrane helix</keyword>
<keyword evidence="1" id="KW-0472">Membrane</keyword>
<name>A0A5B8LPH5_9HYPH</name>
<dbReference type="EMBL" id="CP042304">
    <property type="protein sequence ID" value="QDZ09996.1"/>
    <property type="molecule type" value="Genomic_DNA"/>
</dbReference>